<dbReference type="PRINTS" id="PR00385">
    <property type="entry name" value="P450"/>
</dbReference>
<dbReference type="PANTHER" id="PTHR47947">
    <property type="entry name" value="CYTOCHROME P450 82C3-RELATED"/>
    <property type="match status" value="1"/>
</dbReference>
<evidence type="ECO:0000256" key="6">
    <source>
        <dbReference type="ARBA" id="ARBA00023004"/>
    </source>
</evidence>
<evidence type="ECO:0000313" key="13">
    <source>
        <dbReference type="Proteomes" id="UP001159364"/>
    </source>
</evidence>
<protein>
    <recommendedName>
        <fullName evidence="14">Cytochrome P450</fullName>
    </recommendedName>
</protein>
<accession>A0AAV8U4M5</accession>
<keyword evidence="13" id="KW-1185">Reference proteome</keyword>
<comment type="caution">
    <text evidence="12">The sequence shown here is derived from an EMBL/GenBank/DDBJ whole genome shotgun (WGS) entry which is preliminary data.</text>
</comment>
<evidence type="ECO:0000256" key="4">
    <source>
        <dbReference type="ARBA" id="ARBA00022723"/>
    </source>
</evidence>
<dbReference type="GO" id="GO:0016020">
    <property type="term" value="C:membrane"/>
    <property type="evidence" value="ECO:0007669"/>
    <property type="project" value="UniProtKB-SubCell"/>
</dbReference>
<dbReference type="PRINTS" id="PR00463">
    <property type="entry name" value="EP450I"/>
</dbReference>
<evidence type="ECO:0000256" key="8">
    <source>
        <dbReference type="ARBA" id="ARBA00023136"/>
    </source>
</evidence>
<reference evidence="12 13" key="1">
    <citation type="submission" date="2021-09" db="EMBL/GenBank/DDBJ databases">
        <title>Genomic insights and catalytic innovation underlie evolution of tropane alkaloids biosynthesis.</title>
        <authorList>
            <person name="Wang Y.-J."/>
            <person name="Tian T."/>
            <person name="Huang J.-P."/>
            <person name="Huang S.-X."/>
        </authorList>
    </citation>
    <scope>NUCLEOTIDE SEQUENCE [LARGE SCALE GENOMIC DNA]</scope>
    <source>
        <strain evidence="12">KIB-2018</strain>
        <tissue evidence="12">Leaf</tissue>
    </source>
</reference>
<evidence type="ECO:0000256" key="3">
    <source>
        <dbReference type="ARBA" id="ARBA00022617"/>
    </source>
</evidence>
<dbReference type="InterPro" id="IPR001128">
    <property type="entry name" value="Cyt_P450"/>
</dbReference>
<dbReference type="GO" id="GO:0004497">
    <property type="term" value="F:monooxygenase activity"/>
    <property type="evidence" value="ECO:0007669"/>
    <property type="project" value="UniProtKB-KW"/>
</dbReference>
<keyword evidence="11" id="KW-1133">Transmembrane helix</keyword>
<dbReference type="PROSITE" id="PS00086">
    <property type="entry name" value="CYTOCHROME_P450"/>
    <property type="match status" value="1"/>
</dbReference>
<dbReference type="Gene3D" id="1.10.630.10">
    <property type="entry name" value="Cytochrome P450"/>
    <property type="match status" value="1"/>
</dbReference>
<keyword evidence="6 9" id="KW-0408">Iron</keyword>
<keyword evidence="7 10" id="KW-0503">Monooxygenase</keyword>
<keyword evidence="5 10" id="KW-0560">Oxidoreductase</keyword>
<evidence type="ECO:0000256" key="1">
    <source>
        <dbReference type="ARBA" id="ARBA00004370"/>
    </source>
</evidence>
<comment type="subcellular location">
    <subcellularLocation>
        <location evidence="1">Membrane</location>
    </subcellularLocation>
</comment>
<gene>
    <name evidence="12" type="ORF">K2173_028435</name>
</gene>
<proteinExistence type="inferred from homology"/>
<dbReference type="CDD" id="cd20653">
    <property type="entry name" value="CYP81"/>
    <property type="match status" value="1"/>
</dbReference>
<evidence type="ECO:0000256" key="5">
    <source>
        <dbReference type="ARBA" id="ARBA00023002"/>
    </source>
</evidence>
<comment type="similarity">
    <text evidence="2 10">Belongs to the cytochrome P450 family.</text>
</comment>
<name>A0AAV8U4M5_9ROSI</name>
<evidence type="ECO:0000256" key="7">
    <source>
        <dbReference type="ARBA" id="ARBA00023033"/>
    </source>
</evidence>
<keyword evidence="3 9" id="KW-0349">Heme</keyword>
<evidence type="ECO:0000256" key="11">
    <source>
        <dbReference type="SAM" id="Phobius"/>
    </source>
</evidence>
<sequence length="503" mass="58028">MSADMFLYFAGFLLLYIFTGHFLHKLQNLPPNPYPSLPIIGHLYLLKTPLHRALARLSYSHGPLLFFRFGSRPVLVVSSPSLAEECLTKNDMVFANRPRFTVGKHLGYNYTTMAWASYSDHWRNLRRISSIEVLSANRLQMLSSIRAEEIKSTIRRLANQQNEAVEMRTVFFELTLNIMMRMIAGKRYFGENGADLKEVKKFQQIVAETTRLSGLPYISDYLPFMRWAERRKEKEMTELHKRRDEFMQSLIEAQRKGLRSGSYSLSEEKKNMIEVLLSLQEREPEYYTDEIIRGLMIVLLVGATEPSVSTMEWAVALLLDHPEILKKAQKEIDDQIGHNRLIDESDIARLPYLNNVVQETLRMYSPLPLGVPHESSEDCTVGGFRVPRGTMLIVNLWGIENDPTLWNDPEKFMPERFQGVEGARDGFRFMPFGSGRRRCPGNGLSMKMIALELGSLIQCFEWDKVCEEKEDMRERTTATISKAKRLQAKCRPRPASENLLSKI</sequence>
<dbReference type="InterPro" id="IPR002401">
    <property type="entry name" value="Cyt_P450_E_grp-I"/>
</dbReference>
<feature type="transmembrane region" description="Helical" evidence="11">
    <location>
        <begin position="6"/>
        <end position="23"/>
    </location>
</feature>
<keyword evidence="11" id="KW-0812">Transmembrane</keyword>
<evidence type="ECO:0000256" key="9">
    <source>
        <dbReference type="PIRSR" id="PIRSR602401-1"/>
    </source>
</evidence>
<dbReference type="EMBL" id="JAIWQS010000002">
    <property type="protein sequence ID" value="KAJ8773258.1"/>
    <property type="molecule type" value="Genomic_DNA"/>
</dbReference>
<evidence type="ECO:0008006" key="14">
    <source>
        <dbReference type="Google" id="ProtNLM"/>
    </source>
</evidence>
<dbReference type="GO" id="GO:0005506">
    <property type="term" value="F:iron ion binding"/>
    <property type="evidence" value="ECO:0007669"/>
    <property type="project" value="InterPro"/>
</dbReference>
<keyword evidence="4 9" id="KW-0479">Metal-binding</keyword>
<dbReference type="AlphaFoldDB" id="A0AAV8U4M5"/>
<comment type="cofactor">
    <cofactor evidence="9">
        <name>heme</name>
        <dbReference type="ChEBI" id="CHEBI:30413"/>
    </cofactor>
</comment>
<dbReference type="SUPFAM" id="SSF48264">
    <property type="entry name" value="Cytochrome P450"/>
    <property type="match status" value="1"/>
</dbReference>
<keyword evidence="8 11" id="KW-0472">Membrane</keyword>
<organism evidence="12 13">
    <name type="scientific">Erythroxylum novogranatense</name>
    <dbReference type="NCBI Taxonomy" id="1862640"/>
    <lineage>
        <taxon>Eukaryota</taxon>
        <taxon>Viridiplantae</taxon>
        <taxon>Streptophyta</taxon>
        <taxon>Embryophyta</taxon>
        <taxon>Tracheophyta</taxon>
        <taxon>Spermatophyta</taxon>
        <taxon>Magnoliopsida</taxon>
        <taxon>eudicotyledons</taxon>
        <taxon>Gunneridae</taxon>
        <taxon>Pentapetalae</taxon>
        <taxon>rosids</taxon>
        <taxon>fabids</taxon>
        <taxon>Malpighiales</taxon>
        <taxon>Erythroxylaceae</taxon>
        <taxon>Erythroxylum</taxon>
    </lineage>
</organism>
<evidence type="ECO:0000256" key="10">
    <source>
        <dbReference type="RuleBase" id="RU000461"/>
    </source>
</evidence>
<dbReference type="GO" id="GO:0016705">
    <property type="term" value="F:oxidoreductase activity, acting on paired donors, with incorporation or reduction of molecular oxygen"/>
    <property type="evidence" value="ECO:0007669"/>
    <property type="project" value="InterPro"/>
</dbReference>
<dbReference type="InterPro" id="IPR017972">
    <property type="entry name" value="Cyt_P450_CS"/>
</dbReference>
<evidence type="ECO:0000256" key="2">
    <source>
        <dbReference type="ARBA" id="ARBA00010617"/>
    </source>
</evidence>
<dbReference type="PANTHER" id="PTHR47947:SF60">
    <property type="entry name" value="CYTOCHROME P450"/>
    <property type="match status" value="1"/>
</dbReference>
<feature type="binding site" description="axial binding residue" evidence="9">
    <location>
        <position position="439"/>
    </location>
    <ligand>
        <name>heme</name>
        <dbReference type="ChEBI" id="CHEBI:30413"/>
    </ligand>
    <ligandPart>
        <name>Fe</name>
        <dbReference type="ChEBI" id="CHEBI:18248"/>
    </ligandPart>
</feature>
<dbReference type="GO" id="GO:0020037">
    <property type="term" value="F:heme binding"/>
    <property type="evidence" value="ECO:0007669"/>
    <property type="project" value="InterPro"/>
</dbReference>
<dbReference type="InterPro" id="IPR036396">
    <property type="entry name" value="Cyt_P450_sf"/>
</dbReference>
<dbReference type="InterPro" id="IPR050651">
    <property type="entry name" value="Plant_Cytochrome_P450_Monoox"/>
</dbReference>
<dbReference type="Proteomes" id="UP001159364">
    <property type="component" value="Linkage Group LG02"/>
</dbReference>
<dbReference type="Pfam" id="PF00067">
    <property type="entry name" value="p450"/>
    <property type="match status" value="1"/>
</dbReference>
<evidence type="ECO:0000313" key="12">
    <source>
        <dbReference type="EMBL" id="KAJ8773258.1"/>
    </source>
</evidence>
<dbReference type="FunFam" id="1.10.630.10:FF:000023">
    <property type="entry name" value="Cytochrome P450 family protein"/>
    <property type="match status" value="1"/>
</dbReference>